<dbReference type="InterPro" id="IPR001633">
    <property type="entry name" value="EAL_dom"/>
</dbReference>
<dbReference type="Pfam" id="PF00563">
    <property type="entry name" value="EAL"/>
    <property type="match status" value="1"/>
</dbReference>
<name>A0A7X4H7J7_9BURK</name>
<dbReference type="SMART" id="SM00052">
    <property type="entry name" value="EAL"/>
    <property type="match status" value="1"/>
</dbReference>
<accession>A0A7X4H7J7</accession>
<dbReference type="RefSeq" id="WP_161052698.1">
    <property type="nucleotide sequence ID" value="NZ_WWCR01000095.1"/>
</dbReference>
<gene>
    <name evidence="2" type="ORF">GTP56_29300</name>
</gene>
<dbReference type="SUPFAM" id="SSF141868">
    <property type="entry name" value="EAL domain-like"/>
    <property type="match status" value="1"/>
</dbReference>
<feature type="non-terminal residue" evidence="2">
    <location>
        <position position="1"/>
    </location>
</feature>
<evidence type="ECO:0000259" key="1">
    <source>
        <dbReference type="PROSITE" id="PS50883"/>
    </source>
</evidence>
<evidence type="ECO:0000313" key="2">
    <source>
        <dbReference type="EMBL" id="MYM76261.1"/>
    </source>
</evidence>
<protein>
    <submittedName>
        <fullName evidence="2">EAL domain-containing protein</fullName>
    </submittedName>
</protein>
<dbReference type="EMBL" id="WWCR01000095">
    <property type="protein sequence ID" value="MYM76261.1"/>
    <property type="molecule type" value="Genomic_DNA"/>
</dbReference>
<dbReference type="Proteomes" id="UP000469734">
    <property type="component" value="Unassembled WGS sequence"/>
</dbReference>
<dbReference type="AlphaFoldDB" id="A0A7X4H7J7"/>
<dbReference type="InterPro" id="IPR050706">
    <property type="entry name" value="Cyclic-di-GMP_PDE-like"/>
</dbReference>
<dbReference type="PROSITE" id="PS50883">
    <property type="entry name" value="EAL"/>
    <property type="match status" value="1"/>
</dbReference>
<dbReference type="PANTHER" id="PTHR33121">
    <property type="entry name" value="CYCLIC DI-GMP PHOSPHODIESTERASE PDEF"/>
    <property type="match status" value="1"/>
</dbReference>
<dbReference type="InterPro" id="IPR035919">
    <property type="entry name" value="EAL_sf"/>
</dbReference>
<sequence>FGAACRAAAGWRAPDGAPLQLAINISPSQLRERALVDVITQALHAAGLPPQQLCLEITEHLMLDDTVRNRDVLAALKALGIKVSIDDFGTGYSSLSYLGRLRVDEMKIDRSLTEHMCADSEHAAIVRAAVAMAHSLQLGVVSEGVENAQQHALLRAIGCDYAQGYWYLPPSPDAAFQAWLAGVSATPAPAGDNGPAPSA</sequence>
<comment type="caution">
    <text evidence="2">The sequence shown here is derived from an EMBL/GenBank/DDBJ whole genome shotgun (WGS) entry which is preliminary data.</text>
</comment>
<reference evidence="2 3" key="1">
    <citation type="submission" date="2019-12" db="EMBL/GenBank/DDBJ databases">
        <title>Novel species isolated from a subtropical stream in China.</title>
        <authorList>
            <person name="Lu H."/>
        </authorList>
    </citation>
    <scope>NUCLEOTIDE SEQUENCE [LARGE SCALE GENOMIC DNA]</scope>
    <source>
        <strain evidence="2 3">FT134W</strain>
    </source>
</reference>
<feature type="domain" description="EAL" evidence="1">
    <location>
        <begin position="1"/>
        <end position="184"/>
    </location>
</feature>
<proteinExistence type="predicted"/>
<evidence type="ECO:0000313" key="3">
    <source>
        <dbReference type="Proteomes" id="UP000469734"/>
    </source>
</evidence>
<dbReference type="Gene3D" id="3.20.20.450">
    <property type="entry name" value="EAL domain"/>
    <property type="match status" value="1"/>
</dbReference>
<organism evidence="2 3">
    <name type="scientific">Duganella margarita</name>
    <dbReference type="NCBI Taxonomy" id="2692170"/>
    <lineage>
        <taxon>Bacteria</taxon>
        <taxon>Pseudomonadati</taxon>
        <taxon>Pseudomonadota</taxon>
        <taxon>Betaproteobacteria</taxon>
        <taxon>Burkholderiales</taxon>
        <taxon>Oxalobacteraceae</taxon>
        <taxon>Telluria group</taxon>
        <taxon>Duganella</taxon>
    </lineage>
</organism>
<dbReference type="PANTHER" id="PTHR33121:SF70">
    <property type="entry name" value="SIGNALING PROTEIN YKOW"/>
    <property type="match status" value="1"/>
</dbReference>
<dbReference type="CDD" id="cd01948">
    <property type="entry name" value="EAL"/>
    <property type="match status" value="1"/>
</dbReference>
<dbReference type="GO" id="GO:0071111">
    <property type="term" value="F:cyclic-guanylate-specific phosphodiesterase activity"/>
    <property type="evidence" value="ECO:0007669"/>
    <property type="project" value="InterPro"/>
</dbReference>